<comment type="caution">
    <text evidence="3">The sequence shown here is derived from an EMBL/GenBank/DDBJ whole genome shotgun (WGS) entry which is preliminary data.</text>
</comment>
<protein>
    <submittedName>
        <fullName evidence="3">Phosphatase PAP2 family protein</fullName>
    </submittedName>
</protein>
<feature type="transmembrane region" description="Helical" evidence="1">
    <location>
        <begin position="32"/>
        <end position="54"/>
    </location>
</feature>
<feature type="transmembrane region" description="Helical" evidence="1">
    <location>
        <begin position="175"/>
        <end position="194"/>
    </location>
</feature>
<feature type="domain" description="Phosphatidic acid phosphatase type 2/haloperoxidase" evidence="2">
    <location>
        <begin position="70"/>
        <end position="190"/>
    </location>
</feature>
<evidence type="ECO:0000259" key="2">
    <source>
        <dbReference type="SMART" id="SM00014"/>
    </source>
</evidence>
<dbReference type="InterPro" id="IPR000326">
    <property type="entry name" value="PAP2/HPO"/>
</dbReference>
<dbReference type="Gene3D" id="1.20.144.10">
    <property type="entry name" value="Phosphatidic acid phosphatase type 2/haloperoxidase"/>
    <property type="match status" value="1"/>
</dbReference>
<organism evidence="3 4">
    <name type="scientific">Thiohalocapsa marina</name>
    <dbReference type="NCBI Taxonomy" id="424902"/>
    <lineage>
        <taxon>Bacteria</taxon>
        <taxon>Pseudomonadati</taxon>
        <taxon>Pseudomonadota</taxon>
        <taxon>Gammaproteobacteria</taxon>
        <taxon>Chromatiales</taxon>
        <taxon>Chromatiaceae</taxon>
        <taxon>Thiohalocapsa</taxon>
    </lineage>
</organism>
<feature type="transmembrane region" description="Helical" evidence="1">
    <location>
        <begin position="123"/>
        <end position="142"/>
    </location>
</feature>
<dbReference type="SUPFAM" id="SSF48317">
    <property type="entry name" value="Acid phosphatase/Vanadium-dependent haloperoxidase"/>
    <property type="match status" value="1"/>
</dbReference>
<dbReference type="Proteomes" id="UP000322981">
    <property type="component" value="Unassembled WGS sequence"/>
</dbReference>
<keyword evidence="1" id="KW-0812">Transmembrane</keyword>
<evidence type="ECO:0000256" key="1">
    <source>
        <dbReference type="SAM" id="Phobius"/>
    </source>
</evidence>
<dbReference type="Pfam" id="PF01569">
    <property type="entry name" value="PAP2"/>
    <property type="match status" value="1"/>
</dbReference>
<accession>A0A5M8FNR9</accession>
<name>A0A5M8FNR9_9GAMM</name>
<dbReference type="EMBL" id="VWXX01000025">
    <property type="protein sequence ID" value="KAA6184055.1"/>
    <property type="molecule type" value="Genomic_DNA"/>
</dbReference>
<dbReference type="InterPro" id="IPR036938">
    <property type="entry name" value="PAP2/HPO_sf"/>
</dbReference>
<keyword evidence="1" id="KW-1133">Transmembrane helix</keyword>
<dbReference type="OrthoDB" id="9813524at2"/>
<feature type="transmembrane region" description="Helical" evidence="1">
    <location>
        <begin position="70"/>
        <end position="89"/>
    </location>
</feature>
<dbReference type="SMART" id="SM00014">
    <property type="entry name" value="acidPPc"/>
    <property type="match status" value="1"/>
</dbReference>
<proteinExistence type="predicted"/>
<keyword evidence="1" id="KW-0472">Membrane</keyword>
<feature type="transmembrane region" description="Helical" evidence="1">
    <location>
        <begin position="149"/>
        <end position="169"/>
    </location>
</feature>
<keyword evidence="4" id="KW-1185">Reference proteome</keyword>
<evidence type="ECO:0000313" key="4">
    <source>
        <dbReference type="Proteomes" id="UP000322981"/>
    </source>
</evidence>
<dbReference type="AlphaFoldDB" id="A0A5M8FNR9"/>
<sequence>MLAFPQIDLALSGLFYTPGAGFTLRGQAWEQLLYHSVPVLMVTVNLGLIGLWLFNRVKGRALLGFDGRRLVLLLCLLALLPGLLVNQVFKEHWGRARPVQVTEFGGQRTFTPPFVRSDQRGGAFSSGHAAAAFYLIGVAAVLSGPHSGWVLLATLYALLVGLARIAAGGHFVSDVVTSGFLVLFGYLVLHHLLLGAGNRVADAAGTVRGRPR</sequence>
<gene>
    <name evidence="3" type="ORF">F2Q65_13940</name>
</gene>
<evidence type="ECO:0000313" key="3">
    <source>
        <dbReference type="EMBL" id="KAA6184055.1"/>
    </source>
</evidence>
<reference evidence="3 4" key="1">
    <citation type="submission" date="2019-09" db="EMBL/GenBank/DDBJ databases">
        <title>Whole-genome sequence of the purple sulfur bacterium Thiohalocapsa marina DSM 19078.</title>
        <authorList>
            <person name="Kyndt J.A."/>
            <person name="Meyer T.E."/>
        </authorList>
    </citation>
    <scope>NUCLEOTIDE SEQUENCE [LARGE SCALE GENOMIC DNA]</scope>
    <source>
        <strain evidence="3 4">DSM 19078</strain>
    </source>
</reference>